<dbReference type="EMBL" id="JBEPBX010000050">
    <property type="protein sequence ID" value="MER6618063.1"/>
    <property type="molecule type" value="Genomic_DNA"/>
</dbReference>
<dbReference type="SUPFAM" id="SSF48317">
    <property type="entry name" value="Acid phosphatase/Vanadium-dependent haloperoxidase"/>
    <property type="match status" value="1"/>
</dbReference>
<feature type="region of interest" description="Disordered" evidence="1">
    <location>
        <begin position="1"/>
        <end position="32"/>
    </location>
</feature>
<feature type="transmembrane region" description="Helical" evidence="2">
    <location>
        <begin position="117"/>
        <end position="135"/>
    </location>
</feature>
<feature type="transmembrane region" description="Helical" evidence="2">
    <location>
        <begin position="155"/>
        <end position="175"/>
    </location>
</feature>
<accession>A0ABV1V4V1</accession>
<dbReference type="SMART" id="SM00014">
    <property type="entry name" value="acidPPc"/>
    <property type="match status" value="1"/>
</dbReference>
<evidence type="ECO:0000313" key="4">
    <source>
        <dbReference type="EMBL" id="MER6618063.1"/>
    </source>
</evidence>
<feature type="transmembrane region" description="Helical" evidence="2">
    <location>
        <begin position="36"/>
        <end position="57"/>
    </location>
</feature>
<dbReference type="PANTHER" id="PTHR14969:SF13">
    <property type="entry name" value="AT30094P"/>
    <property type="match status" value="1"/>
</dbReference>
<keyword evidence="2" id="KW-0472">Membrane</keyword>
<feature type="transmembrane region" description="Helical" evidence="2">
    <location>
        <begin position="216"/>
        <end position="234"/>
    </location>
</feature>
<evidence type="ECO:0000256" key="1">
    <source>
        <dbReference type="SAM" id="MobiDB-lite"/>
    </source>
</evidence>
<protein>
    <submittedName>
        <fullName evidence="4">Phosphatase PAP2 family protein</fullName>
    </submittedName>
</protein>
<evidence type="ECO:0000313" key="5">
    <source>
        <dbReference type="Proteomes" id="UP001445472"/>
    </source>
</evidence>
<feature type="transmembrane region" description="Helical" evidence="2">
    <location>
        <begin position="91"/>
        <end position="110"/>
    </location>
</feature>
<dbReference type="InterPro" id="IPR000326">
    <property type="entry name" value="PAP2/HPO"/>
</dbReference>
<dbReference type="Pfam" id="PF01569">
    <property type="entry name" value="PAP2"/>
    <property type="match status" value="1"/>
</dbReference>
<evidence type="ECO:0000256" key="2">
    <source>
        <dbReference type="SAM" id="Phobius"/>
    </source>
</evidence>
<dbReference type="RefSeq" id="WP_351979022.1">
    <property type="nucleotide sequence ID" value="NZ_JBEPBX010000050.1"/>
</dbReference>
<feature type="transmembrane region" description="Helical" evidence="2">
    <location>
        <begin position="187"/>
        <end position="210"/>
    </location>
</feature>
<reference evidence="4 5" key="1">
    <citation type="submission" date="2024-06" db="EMBL/GenBank/DDBJ databases">
        <title>The Natural Products Discovery Center: Release of the First 8490 Sequenced Strains for Exploring Actinobacteria Biosynthetic Diversity.</title>
        <authorList>
            <person name="Kalkreuter E."/>
            <person name="Kautsar S.A."/>
            <person name="Yang D."/>
            <person name="Bader C.D."/>
            <person name="Teijaro C.N."/>
            <person name="Fluegel L."/>
            <person name="Davis C.M."/>
            <person name="Simpson J.R."/>
            <person name="Lauterbach L."/>
            <person name="Steele A.D."/>
            <person name="Gui C."/>
            <person name="Meng S."/>
            <person name="Li G."/>
            <person name="Viehrig K."/>
            <person name="Ye F."/>
            <person name="Su P."/>
            <person name="Kiefer A.F."/>
            <person name="Nichols A."/>
            <person name="Cepeda A.J."/>
            <person name="Yan W."/>
            <person name="Fan B."/>
            <person name="Jiang Y."/>
            <person name="Adhikari A."/>
            <person name="Zheng C.-J."/>
            <person name="Schuster L."/>
            <person name="Cowan T.M."/>
            <person name="Smanski M.J."/>
            <person name="Chevrette M.G."/>
            <person name="De Carvalho L.P.S."/>
            <person name="Shen B."/>
        </authorList>
    </citation>
    <scope>NUCLEOTIDE SEQUENCE [LARGE SCALE GENOMIC DNA]</scope>
    <source>
        <strain evidence="4 5">NPDC000837</strain>
    </source>
</reference>
<proteinExistence type="predicted"/>
<keyword evidence="2" id="KW-0812">Transmembrane</keyword>
<feature type="domain" description="Phosphatidic acid phosphatase type 2/haloperoxidase" evidence="3">
    <location>
        <begin position="117"/>
        <end position="231"/>
    </location>
</feature>
<dbReference type="Gene3D" id="1.20.144.10">
    <property type="entry name" value="Phosphatidic acid phosphatase type 2/haloperoxidase"/>
    <property type="match status" value="2"/>
</dbReference>
<evidence type="ECO:0000259" key="3">
    <source>
        <dbReference type="SMART" id="SM00014"/>
    </source>
</evidence>
<gene>
    <name evidence="4" type="ORF">ABT276_33140</name>
</gene>
<name>A0ABV1V4V1_9ACTN</name>
<dbReference type="CDD" id="cd03392">
    <property type="entry name" value="PAP2_like_2"/>
    <property type="match status" value="1"/>
</dbReference>
<comment type="caution">
    <text evidence="4">The sequence shown here is derived from an EMBL/GenBank/DDBJ whole genome shotgun (WGS) entry which is preliminary data.</text>
</comment>
<sequence length="243" mass="25952">MPSPHSAHSAAHRTKDTPHGAAPDGRPPRTAAATPVRTCTVFAGLSALLLVAVALAWSPLMSFDRAVVDALHDSAVAEPTFTQVNRVLTDWVWDPWTMRLLAAAAFVWLWLRGERVLGVWVAVTTGVGAVLQQGVKALVGRERPQWPDPVDSAHYAAFPSGHAMTAVVTCGLLLWLCRRRGATGRTWAWCVAAAVVSVAGVGFTRLYLGVHWPSDVVGGWLLGVCVVALAVASYRRGALSRGH</sequence>
<keyword evidence="2" id="KW-1133">Transmembrane helix</keyword>
<dbReference type="PANTHER" id="PTHR14969">
    <property type="entry name" value="SPHINGOSINE-1-PHOSPHATE PHOSPHOHYDROLASE"/>
    <property type="match status" value="1"/>
</dbReference>
<keyword evidence="5" id="KW-1185">Reference proteome</keyword>
<organism evidence="4 5">
    <name type="scientific">Streptomyces xantholiticus</name>
    <dbReference type="NCBI Taxonomy" id="68285"/>
    <lineage>
        <taxon>Bacteria</taxon>
        <taxon>Bacillati</taxon>
        <taxon>Actinomycetota</taxon>
        <taxon>Actinomycetes</taxon>
        <taxon>Kitasatosporales</taxon>
        <taxon>Streptomycetaceae</taxon>
        <taxon>Streptomyces</taxon>
    </lineage>
</organism>
<dbReference type="Proteomes" id="UP001445472">
    <property type="component" value="Unassembled WGS sequence"/>
</dbReference>
<dbReference type="InterPro" id="IPR036938">
    <property type="entry name" value="PAP2/HPO_sf"/>
</dbReference>